<gene>
    <name evidence="1" type="ORF">GCM10008119_08680</name>
</gene>
<comment type="caution">
    <text evidence="1">The sequence shown here is derived from an EMBL/GenBank/DDBJ whole genome shotgun (WGS) entry which is preliminary data.</text>
</comment>
<accession>A0ABQ2BEH9</accession>
<sequence>MKNMKGLKEFNETLKSFLKTRNFGDGFNMDYSRHDDPQRFFIWVQVHLDSLGIESARFDLIDGEIVVSDIKYESTLGTGKFDFPYEIKYNSDIHQPQNIIEIKVNYDPTGCV</sequence>
<dbReference type="RefSeq" id="WP_188412034.1">
    <property type="nucleotide sequence ID" value="NZ_BMDJ01000002.1"/>
</dbReference>
<evidence type="ECO:0000313" key="1">
    <source>
        <dbReference type="EMBL" id="GGI23645.1"/>
    </source>
</evidence>
<reference evidence="2" key="1">
    <citation type="journal article" date="2019" name="Int. J. Syst. Evol. Microbiol.">
        <title>The Global Catalogue of Microorganisms (GCM) 10K type strain sequencing project: providing services to taxonomists for standard genome sequencing and annotation.</title>
        <authorList>
            <consortium name="The Broad Institute Genomics Platform"/>
            <consortium name="The Broad Institute Genome Sequencing Center for Infectious Disease"/>
            <person name="Wu L."/>
            <person name="Ma J."/>
        </authorList>
    </citation>
    <scope>NUCLEOTIDE SEQUENCE [LARGE SCALE GENOMIC DNA]</scope>
    <source>
        <strain evidence="2">CCM 8939</strain>
    </source>
</reference>
<keyword evidence="2" id="KW-1185">Reference proteome</keyword>
<dbReference type="Proteomes" id="UP000645390">
    <property type="component" value="Unassembled WGS sequence"/>
</dbReference>
<name>A0ABQ2BEH9_9SPHI</name>
<proteinExistence type="predicted"/>
<organism evidence="1 2">
    <name type="scientific">Pedobacter mendelii</name>
    <dbReference type="NCBI Taxonomy" id="1908240"/>
    <lineage>
        <taxon>Bacteria</taxon>
        <taxon>Pseudomonadati</taxon>
        <taxon>Bacteroidota</taxon>
        <taxon>Sphingobacteriia</taxon>
        <taxon>Sphingobacteriales</taxon>
        <taxon>Sphingobacteriaceae</taxon>
        <taxon>Pedobacter</taxon>
    </lineage>
</organism>
<evidence type="ECO:0000313" key="2">
    <source>
        <dbReference type="Proteomes" id="UP000645390"/>
    </source>
</evidence>
<protein>
    <submittedName>
        <fullName evidence="1">Uncharacterized protein</fullName>
    </submittedName>
</protein>
<dbReference type="EMBL" id="BMDJ01000002">
    <property type="protein sequence ID" value="GGI23645.1"/>
    <property type="molecule type" value="Genomic_DNA"/>
</dbReference>